<dbReference type="GO" id="GO:0072344">
    <property type="term" value="P:rescue of stalled ribosome"/>
    <property type="evidence" value="ECO:0007669"/>
    <property type="project" value="UniProtKB-UniRule"/>
</dbReference>
<evidence type="ECO:0000313" key="10">
    <source>
        <dbReference type="EMBL" id="SHN51866.1"/>
    </source>
</evidence>
<evidence type="ECO:0000313" key="11">
    <source>
        <dbReference type="Proteomes" id="UP000186469"/>
    </source>
</evidence>
<dbReference type="Gene3D" id="3.40.50.300">
    <property type="entry name" value="P-loop containing nucleotide triphosphate hydrolases"/>
    <property type="match status" value="1"/>
</dbReference>
<evidence type="ECO:0000256" key="6">
    <source>
        <dbReference type="ARBA" id="ARBA00023125"/>
    </source>
</evidence>
<dbReference type="InterPro" id="IPR002625">
    <property type="entry name" value="Smr_dom"/>
</dbReference>
<evidence type="ECO:0000256" key="5">
    <source>
        <dbReference type="ARBA" id="ARBA00022884"/>
    </source>
</evidence>
<dbReference type="InterPro" id="IPR005747">
    <property type="entry name" value="MutS2"/>
</dbReference>
<dbReference type="InterPro" id="IPR000432">
    <property type="entry name" value="DNA_mismatch_repair_MutS_C"/>
</dbReference>
<keyword evidence="11" id="KW-1185">Reference proteome</keyword>
<dbReference type="HAMAP" id="MF_00092">
    <property type="entry name" value="MutS2"/>
    <property type="match status" value="1"/>
</dbReference>
<dbReference type="InterPro" id="IPR007696">
    <property type="entry name" value="DNA_mismatch_repair_MutS_core"/>
</dbReference>
<dbReference type="SMART" id="SM00533">
    <property type="entry name" value="MUTSd"/>
    <property type="match status" value="1"/>
</dbReference>
<dbReference type="EMBL" id="FRDI01000002">
    <property type="protein sequence ID" value="SHN51866.1"/>
    <property type="molecule type" value="Genomic_DNA"/>
</dbReference>
<protein>
    <recommendedName>
        <fullName evidence="7">Endonuclease MutS2</fullName>
        <ecNumber evidence="7">3.1.-.-</ecNumber>
    </recommendedName>
    <alternativeName>
        <fullName evidence="7">Ribosome-associated protein quality control-upstream factor</fullName>
        <shortName evidence="7">RQC-upstream factor</shortName>
        <shortName evidence="7">RqcU</shortName>
        <ecNumber evidence="7">3.6.4.-</ecNumber>
    </alternativeName>
</protein>
<evidence type="ECO:0000256" key="4">
    <source>
        <dbReference type="ARBA" id="ARBA00022840"/>
    </source>
</evidence>
<dbReference type="PANTHER" id="PTHR48466">
    <property type="entry name" value="OS10G0509000 PROTEIN-RELATED"/>
    <property type="match status" value="1"/>
</dbReference>
<reference evidence="10 11" key="1">
    <citation type="submission" date="2016-12" db="EMBL/GenBank/DDBJ databases">
        <authorList>
            <person name="Song W.-J."/>
            <person name="Kurnit D.M."/>
        </authorList>
    </citation>
    <scope>NUCLEOTIDE SEQUENCE [LARGE SCALE GENOMIC DNA]</scope>
    <source>
        <strain evidence="10 11">DSM 11393</strain>
    </source>
</reference>
<dbReference type="STRING" id="1121455.SAMN02745728_00390"/>
<keyword evidence="4 7" id="KW-0067">ATP-binding</keyword>
<feature type="domain" description="Smr" evidence="9">
    <location>
        <begin position="727"/>
        <end position="802"/>
    </location>
</feature>
<dbReference type="PROSITE" id="PS00486">
    <property type="entry name" value="DNA_MISMATCH_REPAIR_2"/>
    <property type="match status" value="1"/>
</dbReference>
<dbReference type="GO" id="GO:0043023">
    <property type="term" value="F:ribosomal large subunit binding"/>
    <property type="evidence" value="ECO:0007669"/>
    <property type="project" value="UniProtKB-UniRule"/>
</dbReference>
<dbReference type="SMART" id="SM00463">
    <property type="entry name" value="SMR"/>
    <property type="match status" value="1"/>
</dbReference>
<dbReference type="InterPro" id="IPR036063">
    <property type="entry name" value="Smr_dom_sf"/>
</dbReference>
<keyword evidence="3 7" id="KW-0378">Hydrolase</keyword>
<dbReference type="SUPFAM" id="SSF48334">
    <property type="entry name" value="DNA repair protein MutS, domain III"/>
    <property type="match status" value="1"/>
</dbReference>
<dbReference type="NCBIfam" id="TIGR01069">
    <property type="entry name" value="mutS2"/>
    <property type="match status" value="1"/>
</dbReference>
<dbReference type="EC" id="3.6.4.-" evidence="7"/>
<dbReference type="InterPro" id="IPR036187">
    <property type="entry name" value="DNA_mismatch_repair_MutS_sf"/>
</dbReference>
<keyword evidence="1 7" id="KW-0699">rRNA-binding</keyword>
<evidence type="ECO:0000256" key="2">
    <source>
        <dbReference type="ARBA" id="ARBA00022741"/>
    </source>
</evidence>
<evidence type="ECO:0000256" key="7">
    <source>
        <dbReference type="HAMAP-Rule" id="MF_00092"/>
    </source>
</evidence>
<dbReference type="SUPFAM" id="SSF160443">
    <property type="entry name" value="SMR domain-like"/>
    <property type="match status" value="1"/>
</dbReference>
<comment type="subunit">
    <text evidence="7">Homodimer. Binds to stalled ribosomes, contacting rRNA.</text>
</comment>
<sequence>MQKRAWELLEFNKVLKCLSSYAVSESGAKKALALEPFTDLIQINRESSLFEETRTWFVESGFKIQDFPSLDFLFKQLSIPHFCLELETVWALRIVLTQAAKALNLLKDPKTGEVHPLYPNLCALAFAFENPKQTLQAVQRCLSDDGTLKDEASPALSLVRGELRQLHQQCTRKVKEFANTYNIAQYLQDEFMTLSSDRYVLPLKTNFKGRVQGIIHDYSQTGETCYFEPFFLVEINNRLQELKREERSEERKVLLYISKLAQEESLGISAQFNFLVELDFLQAKCVLAAAFDGHALTIDQDASINLIEARHPLLALSIASKEGVGETPKTLSLNQKRSIVQPIDLTLNSDQRVLVVSGGNAGGKTVCLKTLGLIALMSHAGLPVPVKGSSSLPLLTAVHAFIGDEQSLEDSVSTFTAQIEHLAGIWNKLDASSLIILDEFGAGTDPAQGAALAQAVLDGILEQKSYGIVATHFPSLKAYALAQQGVRAASVLFDPNTKRPLFRLAYDQVGSSQALDVAKAHGLPESVLKKAEQYLLLSGEDSSALLERLNTVAVSKELEIETLKKEQLKLKERRAKLEDSFKKEKEALFNKIQEDAHKILHQWRDNKISHKQALKELAQARTTLANTDLSSANSASSKSVDNNRQFKVGQTVVYLPWDKKGELLELDTRKAKARLEINGVRLWVGLDQVAELGSSVSNIGIVNTAQPKTQSSTGISVNTEINFALTLDLRGKRADVAISELAQFIDSAIVSGRNELEIIHGRGTGALRKEVHLFLKTFPAVKSFNLANEDQGGDGKTIVVLR</sequence>
<dbReference type="Proteomes" id="UP000186469">
    <property type="component" value="Unassembled WGS sequence"/>
</dbReference>
<keyword evidence="5 7" id="KW-0694">RNA-binding</keyword>
<dbReference type="InterPro" id="IPR027417">
    <property type="entry name" value="P-loop_NTPase"/>
</dbReference>
<dbReference type="SUPFAM" id="SSF52540">
    <property type="entry name" value="P-loop containing nucleoside triphosphate hydrolases"/>
    <property type="match status" value="1"/>
</dbReference>
<evidence type="ECO:0000256" key="3">
    <source>
        <dbReference type="ARBA" id="ARBA00022801"/>
    </source>
</evidence>
<dbReference type="InterPro" id="IPR045076">
    <property type="entry name" value="MutS"/>
</dbReference>
<dbReference type="Pfam" id="PF00488">
    <property type="entry name" value="MutS_V"/>
    <property type="match status" value="1"/>
</dbReference>
<dbReference type="OrthoDB" id="9808166at2"/>
<dbReference type="GO" id="GO:0004519">
    <property type="term" value="F:endonuclease activity"/>
    <property type="evidence" value="ECO:0007669"/>
    <property type="project" value="UniProtKB-UniRule"/>
</dbReference>
<dbReference type="Pfam" id="PF01713">
    <property type="entry name" value="Smr"/>
    <property type="match status" value="1"/>
</dbReference>
<proteinExistence type="inferred from homology"/>
<dbReference type="PANTHER" id="PTHR48466:SF2">
    <property type="entry name" value="OS10G0509000 PROTEIN"/>
    <property type="match status" value="1"/>
</dbReference>
<feature type="coiled-coil region" evidence="8">
    <location>
        <begin position="546"/>
        <end position="580"/>
    </location>
</feature>
<gene>
    <name evidence="7" type="primary">mutS2</name>
    <name evidence="7" type="synonym">rqcU</name>
    <name evidence="10" type="ORF">SAMN02745728_00390</name>
</gene>
<dbReference type="Gene3D" id="3.30.1370.110">
    <property type="match status" value="1"/>
</dbReference>
<evidence type="ECO:0000256" key="1">
    <source>
        <dbReference type="ARBA" id="ARBA00022730"/>
    </source>
</evidence>
<dbReference type="EC" id="3.1.-.-" evidence="7"/>
<comment type="similarity">
    <text evidence="7">Belongs to the DNA mismatch repair MutS family. MutS2 subfamily.</text>
</comment>
<dbReference type="GO" id="GO:0030983">
    <property type="term" value="F:mismatched DNA binding"/>
    <property type="evidence" value="ECO:0007669"/>
    <property type="project" value="InterPro"/>
</dbReference>
<dbReference type="SMART" id="SM00534">
    <property type="entry name" value="MUTSac"/>
    <property type="match status" value="1"/>
</dbReference>
<name>A0A1M7S0B2_9BACT</name>
<dbReference type="RefSeq" id="WP_072695948.1">
    <property type="nucleotide sequence ID" value="NZ_FRDI01000002.1"/>
</dbReference>
<dbReference type="GO" id="GO:0005524">
    <property type="term" value="F:ATP binding"/>
    <property type="evidence" value="ECO:0007669"/>
    <property type="project" value="UniProtKB-UniRule"/>
</dbReference>
<dbReference type="GO" id="GO:0016887">
    <property type="term" value="F:ATP hydrolysis activity"/>
    <property type="evidence" value="ECO:0007669"/>
    <property type="project" value="InterPro"/>
</dbReference>
<dbReference type="PROSITE" id="PS50828">
    <property type="entry name" value="SMR"/>
    <property type="match status" value="1"/>
</dbReference>
<keyword evidence="7" id="KW-0540">Nuclease</keyword>
<keyword evidence="6 7" id="KW-0238">DNA-binding</keyword>
<dbReference type="GO" id="GO:0019843">
    <property type="term" value="F:rRNA binding"/>
    <property type="evidence" value="ECO:0007669"/>
    <property type="project" value="UniProtKB-UniRule"/>
</dbReference>
<keyword evidence="2 7" id="KW-0547">Nucleotide-binding</keyword>
<organism evidence="10 11">
    <name type="scientific">Desulfovibrio litoralis DSM 11393</name>
    <dbReference type="NCBI Taxonomy" id="1121455"/>
    <lineage>
        <taxon>Bacteria</taxon>
        <taxon>Pseudomonadati</taxon>
        <taxon>Thermodesulfobacteriota</taxon>
        <taxon>Desulfovibrionia</taxon>
        <taxon>Desulfovibrionales</taxon>
        <taxon>Desulfovibrionaceae</taxon>
        <taxon>Desulfovibrio</taxon>
    </lineage>
</organism>
<keyword evidence="7" id="KW-0255">Endonuclease</keyword>
<comment type="function">
    <text evidence="7">Acts as a ribosome collision sensor, splitting the ribosome into its 2 subunits. Detects stalled/collided 70S ribosomes which it binds and splits by an ATP-hydrolysis driven conformational change. Acts upstream of the ribosome quality control system (RQC), a ribosome-associated complex that mediates the extraction of incompletely synthesized nascent chains from stalled ribosomes and their subsequent degradation. Probably generates substrates for RQC.</text>
</comment>
<dbReference type="GO" id="GO:0045910">
    <property type="term" value="P:negative regulation of DNA recombination"/>
    <property type="evidence" value="ECO:0007669"/>
    <property type="project" value="InterPro"/>
</dbReference>
<dbReference type="GO" id="GO:0140664">
    <property type="term" value="F:ATP-dependent DNA damage sensor activity"/>
    <property type="evidence" value="ECO:0007669"/>
    <property type="project" value="InterPro"/>
</dbReference>
<dbReference type="AlphaFoldDB" id="A0A1M7S0B2"/>
<evidence type="ECO:0000256" key="8">
    <source>
        <dbReference type="SAM" id="Coils"/>
    </source>
</evidence>
<accession>A0A1M7S0B2</accession>
<comment type="function">
    <text evidence="7">Endonuclease that is involved in the suppression of homologous recombination and thus may have a key role in the control of bacterial genetic diversity.</text>
</comment>
<feature type="binding site" evidence="7">
    <location>
        <begin position="358"/>
        <end position="365"/>
    </location>
    <ligand>
        <name>ATP</name>
        <dbReference type="ChEBI" id="CHEBI:30616"/>
    </ligand>
</feature>
<dbReference type="PIRSF" id="PIRSF005814">
    <property type="entry name" value="MutS_YshD"/>
    <property type="match status" value="1"/>
</dbReference>
<keyword evidence="8" id="KW-0175">Coiled coil</keyword>
<evidence type="ECO:0000259" key="9">
    <source>
        <dbReference type="PROSITE" id="PS50828"/>
    </source>
</evidence>
<dbReference type="GO" id="GO:0006298">
    <property type="term" value="P:mismatch repair"/>
    <property type="evidence" value="ECO:0007669"/>
    <property type="project" value="InterPro"/>
</dbReference>